<keyword evidence="1" id="KW-0812">Transmembrane</keyword>
<dbReference type="GO" id="GO:0005886">
    <property type="term" value="C:plasma membrane"/>
    <property type="evidence" value="ECO:0007669"/>
    <property type="project" value="TreeGrafter"/>
</dbReference>
<sequence>MNMSTWAIRQPVPTVALFLVLVIVGLVGFFRLPVTQFPNVDFPIVTVTIGQAGAAPSEIANQIVKPVETAVSDVTGVNHVTAIAADGIAIVTIEFDLEVDTDRALNDIKDAVAGVQGDLPDTITEPTIQRLDVTGAAILTYAVSDPSRTIEDLSYFVDEVVARELTSQAGVGKVSRIGGADEAIQVELDPDRLLAFGLTASDVNNQLLQNNIDLGGGSGDLAGQEYSIRALGSAETVEELGATPITLGTGHNVRLDQLGTVSFGSTEVSSFAMFNGQPVVAFGVFRATGASDLTAGDNAKHRLAELSETYPNATFSLIDDATVYTEGNYHSAMDTLYEGAALAIIVVFLFLKNWRATIITAVALPLSIIPTFIVMNYLGFSLNTVSLLGITLVTGILVDDAIVEIENIVRHIQMGKPAYEASEEAASEIGMTVIAISFTIVAVFAPVSFMSGIAGQYFKQFGLTVAVAVLFSLLVARLITPMMAAYFLRDGILEEDETDGPIMRSYMRILAWTLRNRTITLLIGVGIFAGSIYSATLLPTEFVPASDTGRASVSVELPPGSLLNETRAVAREVTERIQTVPEVETVFVDGDGTSATINIGFGSKSDRERSSFDIIDDIEALLVQIPDVRLFVLSENGSRDLTISVLGDTVESTSAAADELTDAMNDLPAVSRASSSASLLRPEIQLTPHPELASELGVTSAALASTLRIATIGESGSNVAKFNNGDRQIPIIVRLEQDVREDLFRLANLRIASNTGTPVPLGVVADVVLSTGPSTIERYDRQYRTTVEADVTDGYLLGPATAAVNDLEIARNMPEGTQIQAAGDAEVMADIFTQFGLAMGAGILLVYVVLVLLFSSFLTPVTILMSLPLAIGGAIFALYLNGSGIGLSVVIGFLMLMGIVTKNAIMLTEFALTAMSNGWDKHAAMIDAGHKRARPIIMTTIAMTAGMVPSALAVGEGGEFRAPMAIAVIGGLLLSTLLSLLFVPSLFSVVEGLKRRVRRGLVTVLGANQPREV</sequence>
<keyword evidence="3" id="KW-1185">Reference proteome</keyword>
<dbReference type="AlphaFoldDB" id="A0A238LIG9"/>
<feature type="transmembrane region" description="Helical" evidence="1">
    <location>
        <begin position="429"/>
        <end position="449"/>
    </location>
</feature>
<dbReference type="Gene3D" id="3.30.2090.10">
    <property type="entry name" value="Multidrug efflux transporter AcrB TolC docking domain, DN and DC subdomains"/>
    <property type="match status" value="2"/>
</dbReference>
<feature type="transmembrane region" description="Helical" evidence="1">
    <location>
        <begin position="518"/>
        <end position="538"/>
    </location>
</feature>
<feature type="transmembrane region" description="Helical" evidence="1">
    <location>
        <begin position="358"/>
        <end position="379"/>
    </location>
</feature>
<dbReference type="SUPFAM" id="SSF82693">
    <property type="entry name" value="Multidrug efflux transporter AcrB pore domain, PN1, PN2, PC1 and PC2 subdomains"/>
    <property type="match status" value="3"/>
</dbReference>
<dbReference type="Gene3D" id="3.30.70.1430">
    <property type="entry name" value="Multidrug efflux transporter AcrB pore domain"/>
    <property type="match status" value="2"/>
</dbReference>
<dbReference type="GO" id="GO:0042910">
    <property type="term" value="F:xenobiotic transmembrane transporter activity"/>
    <property type="evidence" value="ECO:0007669"/>
    <property type="project" value="TreeGrafter"/>
</dbReference>
<feature type="transmembrane region" description="Helical" evidence="1">
    <location>
        <begin position="12"/>
        <end position="32"/>
    </location>
</feature>
<evidence type="ECO:0000313" key="3">
    <source>
        <dbReference type="Proteomes" id="UP000201613"/>
    </source>
</evidence>
<dbReference type="InterPro" id="IPR027463">
    <property type="entry name" value="AcrB_DN_DC_subdom"/>
</dbReference>
<dbReference type="PANTHER" id="PTHR32063:SF77">
    <property type="entry name" value="ACR FAMILY TRANSPORT PROTEIN"/>
    <property type="match status" value="1"/>
</dbReference>
<gene>
    <name evidence="2" type="primary">mdtB</name>
    <name evidence="2" type="ORF">LOM8899_03585</name>
</gene>
<organism evidence="2 3">
    <name type="scientific">Flavimaricola marinus</name>
    <dbReference type="NCBI Taxonomy" id="1819565"/>
    <lineage>
        <taxon>Bacteria</taxon>
        <taxon>Pseudomonadati</taxon>
        <taxon>Pseudomonadota</taxon>
        <taxon>Alphaproteobacteria</taxon>
        <taxon>Rhodobacterales</taxon>
        <taxon>Paracoccaceae</taxon>
        <taxon>Flavimaricola</taxon>
    </lineage>
</organism>
<dbReference type="PANTHER" id="PTHR32063">
    <property type="match status" value="1"/>
</dbReference>
<dbReference type="RefSeq" id="WP_093993595.1">
    <property type="nucleotide sequence ID" value="NZ_FXZK01000009.1"/>
</dbReference>
<dbReference type="InterPro" id="IPR001036">
    <property type="entry name" value="Acrflvin-R"/>
</dbReference>
<evidence type="ECO:0000256" key="1">
    <source>
        <dbReference type="SAM" id="Phobius"/>
    </source>
</evidence>
<dbReference type="SUPFAM" id="SSF82866">
    <property type="entry name" value="Multidrug efflux transporter AcrB transmembrane domain"/>
    <property type="match status" value="2"/>
</dbReference>
<name>A0A238LIG9_9RHOB</name>
<dbReference type="Pfam" id="PF00873">
    <property type="entry name" value="ACR_tran"/>
    <property type="match status" value="1"/>
</dbReference>
<feature type="transmembrane region" description="Helical" evidence="1">
    <location>
        <begin position="861"/>
        <end position="879"/>
    </location>
</feature>
<feature type="transmembrane region" description="Helical" evidence="1">
    <location>
        <begin position="835"/>
        <end position="854"/>
    </location>
</feature>
<keyword evidence="1" id="KW-1133">Transmembrane helix</keyword>
<dbReference type="SUPFAM" id="SSF82714">
    <property type="entry name" value="Multidrug efflux transporter AcrB TolC docking domain, DN and DC subdomains"/>
    <property type="match status" value="2"/>
</dbReference>
<feature type="transmembrane region" description="Helical" evidence="1">
    <location>
        <begin position="964"/>
        <end position="990"/>
    </location>
</feature>
<dbReference type="Gene3D" id="3.30.70.1440">
    <property type="entry name" value="Multidrug efflux transporter AcrB pore domain"/>
    <property type="match status" value="1"/>
</dbReference>
<keyword evidence="1" id="KW-0472">Membrane</keyword>
<dbReference type="Gene3D" id="1.20.1640.10">
    <property type="entry name" value="Multidrug efflux transporter AcrB transmembrane domain"/>
    <property type="match status" value="2"/>
</dbReference>
<evidence type="ECO:0000313" key="2">
    <source>
        <dbReference type="EMBL" id="SMY09418.1"/>
    </source>
</evidence>
<dbReference type="Proteomes" id="UP000201613">
    <property type="component" value="Unassembled WGS sequence"/>
</dbReference>
<accession>A0A238LIG9</accession>
<protein>
    <submittedName>
        <fullName evidence="2">Multidrug resistance protein MdtB</fullName>
    </submittedName>
</protein>
<feature type="transmembrane region" description="Helical" evidence="1">
    <location>
        <begin position="461"/>
        <end position="479"/>
    </location>
</feature>
<dbReference type="PRINTS" id="PR00702">
    <property type="entry name" value="ACRIFLAVINRP"/>
</dbReference>
<proteinExistence type="predicted"/>
<feature type="transmembrane region" description="Helical" evidence="1">
    <location>
        <begin position="933"/>
        <end position="952"/>
    </location>
</feature>
<feature type="transmembrane region" description="Helical" evidence="1">
    <location>
        <begin position="885"/>
        <end position="912"/>
    </location>
</feature>
<dbReference type="Gene3D" id="3.30.70.1320">
    <property type="entry name" value="Multidrug efflux transporter AcrB pore domain like"/>
    <property type="match status" value="1"/>
</dbReference>
<dbReference type="EMBL" id="FXZK01000009">
    <property type="protein sequence ID" value="SMY09418.1"/>
    <property type="molecule type" value="Genomic_DNA"/>
</dbReference>
<dbReference type="OrthoDB" id="9807350at2"/>
<reference evidence="3" key="1">
    <citation type="submission" date="2017-05" db="EMBL/GenBank/DDBJ databases">
        <authorList>
            <person name="Rodrigo-Torres L."/>
            <person name="Arahal R. D."/>
            <person name="Lucena T."/>
        </authorList>
    </citation>
    <scope>NUCLEOTIDE SEQUENCE [LARGE SCALE GENOMIC DNA]</scope>
    <source>
        <strain evidence="3">CECT 8899</strain>
    </source>
</reference>